<proteinExistence type="predicted"/>
<keyword evidence="1" id="KW-1133">Transmembrane helix</keyword>
<evidence type="ECO:0000313" key="2">
    <source>
        <dbReference type="Ensembl" id="ENSSSCP00035000980.1"/>
    </source>
</evidence>
<dbReference type="Proteomes" id="UP000694720">
    <property type="component" value="Unplaced"/>
</dbReference>
<protein>
    <submittedName>
        <fullName evidence="2">Uncharacterized protein</fullName>
    </submittedName>
</protein>
<organism evidence="2 3">
    <name type="scientific">Sus scrofa</name>
    <name type="common">Pig</name>
    <dbReference type="NCBI Taxonomy" id="9823"/>
    <lineage>
        <taxon>Eukaryota</taxon>
        <taxon>Metazoa</taxon>
        <taxon>Chordata</taxon>
        <taxon>Craniata</taxon>
        <taxon>Vertebrata</taxon>
        <taxon>Euteleostomi</taxon>
        <taxon>Mammalia</taxon>
        <taxon>Eutheria</taxon>
        <taxon>Laurasiatheria</taxon>
        <taxon>Artiodactyla</taxon>
        <taxon>Suina</taxon>
        <taxon>Suidae</taxon>
        <taxon>Sus</taxon>
    </lineage>
</organism>
<sequence>MVIMTDVRWYFIVVLICISLIIRDVEHFFLRLLAICIHSLEKCLFRSSAHFSIELLAFLLLSCISCLYILEIKPLSAASFETIFPHSVDCLFEFLFMVFLAVQMLVSLIRSHLFIFAFISIALGDRPKKTFVWLMSENDLPMFSSRSLMMSCLKSLSHFEFIFVHSVISYYLFSASLICSHCPFPFFLASFELMEYLLSYFISFVGLLGVTLHFIILVYFLAMPMLCESSWAMAAN</sequence>
<dbReference type="AlphaFoldDB" id="A0A8D1CJX1"/>
<feature type="transmembrane region" description="Helical" evidence="1">
    <location>
        <begin position="197"/>
        <end position="222"/>
    </location>
</feature>
<keyword evidence="1" id="KW-0812">Transmembrane</keyword>
<dbReference type="Proteomes" id="UP000694726">
    <property type="component" value="Unplaced"/>
</dbReference>
<feature type="transmembrane region" description="Helical" evidence="1">
    <location>
        <begin position="91"/>
        <end position="123"/>
    </location>
</feature>
<reference evidence="2" key="1">
    <citation type="submission" date="2025-05" db="UniProtKB">
        <authorList>
            <consortium name="Ensembl"/>
        </authorList>
    </citation>
    <scope>IDENTIFICATION</scope>
</reference>
<feature type="transmembrane region" description="Helical" evidence="1">
    <location>
        <begin position="170"/>
        <end position="191"/>
    </location>
</feature>
<accession>A0A8D1CJX1</accession>
<keyword evidence="1" id="KW-0472">Membrane</keyword>
<name>A0A8D1CJX1_PIG</name>
<evidence type="ECO:0000313" key="3">
    <source>
        <dbReference type="Proteomes" id="UP000694720"/>
    </source>
</evidence>
<evidence type="ECO:0000256" key="1">
    <source>
        <dbReference type="SAM" id="Phobius"/>
    </source>
</evidence>
<feature type="transmembrane region" description="Helical" evidence="1">
    <location>
        <begin position="49"/>
        <end position="70"/>
    </location>
</feature>
<feature type="transmembrane region" description="Helical" evidence="1">
    <location>
        <begin position="7"/>
        <end position="23"/>
    </location>
</feature>
<dbReference type="Ensembl" id="ENSSSCT00015095481.1">
    <property type="protein sequence ID" value="ENSSSCP00015039202.1"/>
    <property type="gene ID" value="ENSSSCG00015071230.1"/>
</dbReference>
<dbReference type="Ensembl" id="ENSSSCT00035002881.1">
    <property type="protein sequence ID" value="ENSSSCP00035000980.1"/>
    <property type="gene ID" value="ENSSSCG00035002301.1"/>
</dbReference>